<dbReference type="OrthoDB" id="6293663at2"/>
<evidence type="ECO:0000313" key="2">
    <source>
        <dbReference type="Proteomes" id="UP000308489"/>
    </source>
</evidence>
<accession>A0A4U9RK99</accession>
<keyword evidence="2" id="KW-1185">Reference proteome</keyword>
<sequence>MSELNCLRCNGKMEYLKEYRFDSQDNNRGFLGKIFDVEEQLIFKVYVCHRCGHSEFFYMGAKHGLDGWNDW</sequence>
<evidence type="ECO:0000313" key="1">
    <source>
        <dbReference type="EMBL" id="VTQ89260.1"/>
    </source>
</evidence>
<dbReference type="RefSeq" id="WP_138210029.1">
    <property type="nucleotide sequence ID" value="NZ_CBCRUQ010000017.1"/>
</dbReference>
<dbReference type="Pfam" id="PF09855">
    <property type="entry name" value="Zn_ribbon_13"/>
    <property type="match status" value="1"/>
</dbReference>
<reference evidence="1 2" key="1">
    <citation type="submission" date="2019-05" db="EMBL/GenBank/DDBJ databases">
        <authorList>
            <consortium name="Pathogen Informatics"/>
        </authorList>
    </citation>
    <scope>NUCLEOTIDE SEQUENCE [LARGE SCALE GENOMIC DNA]</scope>
    <source>
        <strain evidence="1 2">NCTC503</strain>
    </source>
</reference>
<protein>
    <submittedName>
        <fullName evidence="1">Nucleic-acid-binding protein containing Zn-ribbon domain (DUF2082)</fullName>
    </submittedName>
</protein>
<dbReference type="InterPro" id="IPR018652">
    <property type="entry name" value="DUF2082_NA-bd_Znr"/>
</dbReference>
<organism evidence="1 2">
    <name type="scientific">Hathewaya histolytica</name>
    <name type="common">Clostridium histolyticum</name>
    <dbReference type="NCBI Taxonomy" id="1498"/>
    <lineage>
        <taxon>Bacteria</taxon>
        <taxon>Bacillati</taxon>
        <taxon>Bacillota</taxon>
        <taxon>Clostridia</taxon>
        <taxon>Eubacteriales</taxon>
        <taxon>Clostridiaceae</taxon>
        <taxon>Hathewaya</taxon>
    </lineage>
</organism>
<proteinExistence type="predicted"/>
<gene>
    <name evidence="1" type="ORF">NCTC503_01364</name>
</gene>
<dbReference type="Proteomes" id="UP000308489">
    <property type="component" value="Chromosome 1"/>
</dbReference>
<dbReference type="AlphaFoldDB" id="A0A4U9RK99"/>
<name>A0A4U9RK99_HATHI</name>
<dbReference type="EMBL" id="LR590481">
    <property type="protein sequence ID" value="VTQ89260.1"/>
    <property type="molecule type" value="Genomic_DNA"/>
</dbReference>
<dbReference type="KEGG" id="hhw:NCTC503_01364"/>